<accession>A0ABP9M313</accession>
<organism evidence="1 2">
    <name type="scientific">Chryseobacterium ginsengisoli</name>
    <dbReference type="NCBI Taxonomy" id="363853"/>
    <lineage>
        <taxon>Bacteria</taxon>
        <taxon>Pseudomonadati</taxon>
        <taxon>Bacteroidota</taxon>
        <taxon>Flavobacteriia</taxon>
        <taxon>Flavobacteriales</taxon>
        <taxon>Weeksellaceae</taxon>
        <taxon>Chryseobacterium group</taxon>
        <taxon>Chryseobacterium</taxon>
    </lineage>
</organism>
<gene>
    <name evidence="1" type="ORF">GCM10023210_12790</name>
</gene>
<reference evidence="2" key="1">
    <citation type="journal article" date="2019" name="Int. J. Syst. Evol. Microbiol.">
        <title>The Global Catalogue of Microorganisms (GCM) 10K type strain sequencing project: providing services to taxonomists for standard genome sequencing and annotation.</title>
        <authorList>
            <consortium name="The Broad Institute Genomics Platform"/>
            <consortium name="The Broad Institute Genome Sequencing Center for Infectious Disease"/>
            <person name="Wu L."/>
            <person name="Ma J."/>
        </authorList>
    </citation>
    <scope>NUCLEOTIDE SEQUENCE [LARGE SCALE GENOMIC DNA]</scope>
    <source>
        <strain evidence="2">JCM 18019</strain>
    </source>
</reference>
<comment type="caution">
    <text evidence="1">The sequence shown here is derived from an EMBL/GenBank/DDBJ whole genome shotgun (WGS) entry which is preliminary data.</text>
</comment>
<evidence type="ECO:0000313" key="1">
    <source>
        <dbReference type="EMBL" id="GAA5088796.1"/>
    </source>
</evidence>
<dbReference type="Proteomes" id="UP001500353">
    <property type="component" value="Unassembled WGS sequence"/>
</dbReference>
<evidence type="ECO:0000313" key="2">
    <source>
        <dbReference type="Proteomes" id="UP001500353"/>
    </source>
</evidence>
<protein>
    <submittedName>
        <fullName evidence="1">Uncharacterized protein</fullName>
    </submittedName>
</protein>
<dbReference type="EMBL" id="BAABHX010000002">
    <property type="protein sequence ID" value="GAA5088796.1"/>
    <property type="molecule type" value="Genomic_DNA"/>
</dbReference>
<sequence length="58" mass="6596">MTAKNVIRRGLIKFERSLIIFSFSVLIGSEIGSLENKKIVIADKTEIDRNPNFQNSEN</sequence>
<name>A0ABP9M313_9FLAO</name>
<proteinExistence type="predicted"/>
<keyword evidence="2" id="KW-1185">Reference proteome</keyword>